<feature type="transmembrane region" description="Helical" evidence="7">
    <location>
        <begin position="7"/>
        <end position="26"/>
    </location>
</feature>
<keyword evidence="6 7" id="KW-0472">Membrane</keyword>
<proteinExistence type="inferred from homology"/>
<sequence>MLKKFEASTLILRVILGMTFFVHGLVKFQGGIENIVGWFESIGLPGFLAYGVALVEMIGGAALVLGLGSRIVSALLALLMIGATVKVKLAVGFLGNGQMAGYELDLALMAMAVFIAINGSKMFALDQIIFKGQQTDSPSISRN</sequence>
<evidence type="ECO:0000256" key="1">
    <source>
        <dbReference type="ARBA" id="ARBA00004651"/>
    </source>
</evidence>
<reference evidence="8 9" key="1">
    <citation type="submission" date="2020-04" db="EMBL/GenBank/DDBJ databases">
        <title>Genome-Wide Identification of 5-Methylcytosine Sites in Bacterial Genomes By High-Throughput Sequencing of MspJI Restriction Fragments.</title>
        <authorList>
            <person name="Wu V."/>
        </authorList>
    </citation>
    <scope>NUCLEOTIDE SEQUENCE [LARGE SCALE GENOMIC DNA]</scope>
    <source>
        <strain evidence="8 9">S2</strain>
    </source>
</reference>
<dbReference type="PANTHER" id="PTHR33452:SF1">
    <property type="entry name" value="INNER MEMBRANE PROTEIN YPHA-RELATED"/>
    <property type="match status" value="1"/>
</dbReference>
<dbReference type="Pfam" id="PF07681">
    <property type="entry name" value="DoxX"/>
    <property type="match status" value="1"/>
</dbReference>
<feature type="transmembrane region" description="Helical" evidence="7">
    <location>
        <begin position="74"/>
        <end position="94"/>
    </location>
</feature>
<dbReference type="EMBL" id="CP051128">
    <property type="protein sequence ID" value="QIZ08757.1"/>
    <property type="molecule type" value="Genomic_DNA"/>
</dbReference>
<evidence type="ECO:0000256" key="2">
    <source>
        <dbReference type="ARBA" id="ARBA00006679"/>
    </source>
</evidence>
<accession>A0A6H1P5R6</accession>
<evidence type="ECO:0000313" key="9">
    <source>
        <dbReference type="Proteomes" id="UP000501868"/>
    </source>
</evidence>
<keyword evidence="5 7" id="KW-1133">Transmembrane helix</keyword>
<dbReference type="PANTHER" id="PTHR33452">
    <property type="entry name" value="OXIDOREDUCTASE CATD-RELATED"/>
    <property type="match status" value="1"/>
</dbReference>
<feature type="transmembrane region" description="Helical" evidence="7">
    <location>
        <begin position="106"/>
        <end position="124"/>
    </location>
</feature>
<evidence type="ECO:0000256" key="7">
    <source>
        <dbReference type="SAM" id="Phobius"/>
    </source>
</evidence>
<evidence type="ECO:0000256" key="3">
    <source>
        <dbReference type="ARBA" id="ARBA00022475"/>
    </source>
</evidence>
<evidence type="ECO:0000256" key="4">
    <source>
        <dbReference type="ARBA" id="ARBA00022692"/>
    </source>
</evidence>
<reference evidence="8 9" key="2">
    <citation type="submission" date="2020-04" db="EMBL/GenBank/DDBJ databases">
        <authorList>
            <person name="Fomenkov A."/>
            <person name="Anton B.P."/>
            <person name="Roberts R.J."/>
        </authorList>
    </citation>
    <scope>NUCLEOTIDE SEQUENCE [LARGE SCALE GENOMIC DNA]</scope>
    <source>
        <strain evidence="8 9">S2</strain>
    </source>
</reference>
<comment type="subcellular location">
    <subcellularLocation>
        <location evidence="1">Cell membrane</location>
        <topology evidence="1">Multi-pass membrane protein</topology>
    </subcellularLocation>
</comment>
<keyword evidence="4 7" id="KW-0812">Transmembrane</keyword>
<dbReference type="InterPro" id="IPR032808">
    <property type="entry name" value="DoxX"/>
</dbReference>
<evidence type="ECO:0000313" key="8">
    <source>
        <dbReference type="EMBL" id="QIZ08757.1"/>
    </source>
</evidence>
<feature type="transmembrane region" description="Helical" evidence="7">
    <location>
        <begin position="46"/>
        <end position="67"/>
    </location>
</feature>
<protein>
    <submittedName>
        <fullName evidence="8">DoxX family protein</fullName>
    </submittedName>
</protein>
<dbReference type="AlphaFoldDB" id="A0A6H1P5R6"/>
<comment type="similarity">
    <text evidence="2">Belongs to the DoxX family.</text>
</comment>
<name>A0A6H1P5R6_PRIMG</name>
<evidence type="ECO:0000256" key="5">
    <source>
        <dbReference type="ARBA" id="ARBA00022989"/>
    </source>
</evidence>
<dbReference type="GO" id="GO:0005886">
    <property type="term" value="C:plasma membrane"/>
    <property type="evidence" value="ECO:0007669"/>
    <property type="project" value="UniProtKB-SubCell"/>
</dbReference>
<dbReference type="InterPro" id="IPR051907">
    <property type="entry name" value="DoxX-like_oxidoreductase"/>
</dbReference>
<evidence type="ECO:0000256" key="6">
    <source>
        <dbReference type="ARBA" id="ARBA00023136"/>
    </source>
</evidence>
<keyword evidence="3" id="KW-1003">Cell membrane</keyword>
<gene>
    <name evidence="8" type="ORF">HFZ78_20315</name>
</gene>
<dbReference type="Proteomes" id="UP000501868">
    <property type="component" value="Chromosome"/>
</dbReference>
<organism evidence="8 9">
    <name type="scientific">Priestia megaterium</name>
    <name type="common">Bacillus megaterium</name>
    <dbReference type="NCBI Taxonomy" id="1404"/>
    <lineage>
        <taxon>Bacteria</taxon>
        <taxon>Bacillati</taxon>
        <taxon>Bacillota</taxon>
        <taxon>Bacilli</taxon>
        <taxon>Bacillales</taxon>
        <taxon>Bacillaceae</taxon>
        <taxon>Priestia</taxon>
    </lineage>
</organism>